<feature type="repeat" description="WD" evidence="3">
    <location>
        <begin position="652"/>
        <end position="693"/>
    </location>
</feature>
<keyword evidence="4" id="KW-0472">Membrane</keyword>
<dbReference type="InterPro" id="IPR036388">
    <property type="entry name" value="WH-like_DNA-bd_sf"/>
</dbReference>
<dbReference type="PROSITE" id="PS50294">
    <property type="entry name" value="WD_REPEATS_REGION"/>
    <property type="match status" value="9"/>
</dbReference>
<accession>A0A1H1CQM2</accession>
<keyword evidence="4" id="KW-1133">Transmembrane helix</keyword>
<keyword evidence="8" id="KW-1185">Reference proteome</keyword>
<dbReference type="Pfam" id="PF00400">
    <property type="entry name" value="WD40"/>
    <property type="match status" value="11"/>
</dbReference>
<dbReference type="Gene3D" id="1.25.40.370">
    <property type="match status" value="1"/>
</dbReference>
<feature type="repeat" description="WD" evidence="3">
    <location>
        <begin position="855"/>
        <end position="896"/>
    </location>
</feature>
<evidence type="ECO:0000259" key="6">
    <source>
        <dbReference type="Pfam" id="PF17908"/>
    </source>
</evidence>
<reference evidence="7 8" key="1">
    <citation type="submission" date="2016-10" db="EMBL/GenBank/DDBJ databases">
        <authorList>
            <person name="de Groot N.N."/>
        </authorList>
    </citation>
    <scope>NUCLEOTIDE SEQUENCE [LARGE SCALE GENOMIC DNA]</scope>
    <source>
        <strain evidence="7 8">DSM 43794</strain>
    </source>
</reference>
<dbReference type="InterPro" id="IPR001680">
    <property type="entry name" value="WD40_rpt"/>
</dbReference>
<dbReference type="InterPro" id="IPR042197">
    <property type="entry name" value="Apaf_helical"/>
</dbReference>
<dbReference type="InterPro" id="IPR020472">
    <property type="entry name" value="WD40_PAC1"/>
</dbReference>
<gene>
    <name evidence="7" type="ORF">SAMN04489764_1596</name>
</gene>
<evidence type="ECO:0000256" key="4">
    <source>
        <dbReference type="SAM" id="Phobius"/>
    </source>
</evidence>
<dbReference type="Pfam" id="PF17908">
    <property type="entry name" value="APAF1_C"/>
    <property type="match status" value="1"/>
</dbReference>
<dbReference type="PRINTS" id="PR00364">
    <property type="entry name" value="DISEASERSIST"/>
</dbReference>
<dbReference type="PANTHER" id="PTHR22847">
    <property type="entry name" value="WD40 REPEAT PROTEIN"/>
    <property type="match status" value="1"/>
</dbReference>
<feature type="domain" description="APAF-1 helical" evidence="6">
    <location>
        <begin position="419"/>
        <end position="497"/>
    </location>
</feature>
<evidence type="ECO:0000256" key="3">
    <source>
        <dbReference type="PROSITE-ProRule" id="PRU00221"/>
    </source>
</evidence>
<feature type="domain" description="NB-ARC" evidence="5">
    <location>
        <begin position="106"/>
        <end position="259"/>
    </location>
</feature>
<protein>
    <submittedName>
        <fullName evidence="7">WD40 repeat</fullName>
    </submittedName>
</protein>
<feature type="repeat" description="WD" evidence="3">
    <location>
        <begin position="772"/>
        <end position="813"/>
    </location>
</feature>
<dbReference type="SMART" id="SM00320">
    <property type="entry name" value="WD40"/>
    <property type="match status" value="13"/>
</dbReference>
<dbReference type="SUPFAM" id="SSF52540">
    <property type="entry name" value="P-loop containing nucleoside triphosphate hydrolases"/>
    <property type="match status" value="1"/>
</dbReference>
<feature type="repeat" description="WD" evidence="3">
    <location>
        <begin position="814"/>
        <end position="851"/>
    </location>
</feature>
<name>A0A1H1CQM2_9ACTN</name>
<feature type="repeat" description="WD" evidence="3">
    <location>
        <begin position="568"/>
        <end position="609"/>
    </location>
</feature>
<dbReference type="Gene3D" id="3.40.50.300">
    <property type="entry name" value="P-loop containing nucleotide triphosphate hydrolases"/>
    <property type="match status" value="1"/>
</dbReference>
<feature type="repeat" description="WD" evidence="3">
    <location>
        <begin position="1068"/>
        <end position="1102"/>
    </location>
</feature>
<dbReference type="PANTHER" id="PTHR22847:SF637">
    <property type="entry name" value="WD REPEAT DOMAIN 5B"/>
    <property type="match status" value="1"/>
</dbReference>
<feature type="repeat" description="WD" evidence="3">
    <location>
        <begin position="980"/>
        <end position="1021"/>
    </location>
</feature>
<dbReference type="Gene3D" id="1.10.8.430">
    <property type="entry name" value="Helical domain of apoptotic protease-activating factors"/>
    <property type="match status" value="1"/>
</dbReference>
<keyword evidence="4" id="KW-0812">Transmembrane</keyword>
<dbReference type="Proteomes" id="UP000217103">
    <property type="component" value="Unassembled WGS sequence"/>
</dbReference>
<evidence type="ECO:0000256" key="1">
    <source>
        <dbReference type="ARBA" id="ARBA00022574"/>
    </source>
</evidence>
<evidence type="ECO:0000259" key="5">
    <source>
        <dbReference type="Pfam" id="PF00931"/>
    </source>
</evidence>
<dbReference type="PROSITE" id="PS00678">
    <property type="entry name" value="WD_REPEATS_1"/>
    <property type="match status" value="8"/>
</dbReference>
<feature type="repeat" description="WD" evidence="3">
    <location>
        <begin position="938"/>
        <end position="979"/>
    </location>
</feature>
<organism evidence="7 8">
    <name type="scientific">Thermostaphylospora chromogena</name>
    <dbReference type="NCBI Taxonomy" id="35622"/>
    <lineage>
        <taxon>Bacteria</taxon>
        <taxon>Bacillati</taxon>
        <taxon>Actinomycetota</taxon>
        <taxon>Actinomycetes</taxon>
        <taxon>Streptosporangiales</taxon>
        <taxon>Thermomonosporaceae</taxon>
        <taxon>Thermostaphylospora</taxon>
    </lineage>
</organism>
<keyword evidence="2" id="KW-0677">Repeat</keyword>
<dbReference type="InterPro" id="IPR036322">
    <property type="entry name" value="WD40_repeat_dom_sf"/>
</dbReference>
<dbReference type="Pfam" id="PF00931">
    <property type="entry name" value="NB-ARC"/>
    <property type="match status" value="1"/>
</dbReference>
<dbReference type="EMBL" id="FNKK01000002">
    <property type="protein sequence ID" value="SDQ66524.1"/>
    <property type="molecule type" value="Genomic_DNA"/>
</dbReference>
<dbReference type="GO" id="GO:0005829">
    <property type="term" value="C:cytosol"/>
    <property type="evidence" value="ECO:0007669"/>
    <property type="project" value="UniProtKB-ARBA"/>
</dbReference>
<dbReference type="Gene3D" id="1.10.10.10">
    <property type="entry name" value="Winged helix-like DNA-binding domain superfamily/Winged helix DNA-binding domain"/>
    <property type="match status" value="1"/>
</dbReference>
<feature type="repeat" description="WD" evidence="3">
    <location>
        <begin position="1022"/>
        <end position="1061"/>
    </location>
</feature>
<evidence type="ECO:0000313" key="7">
    <source>
        <dbReference type="EMBL" id="SDQ66524.1"/>
    </source>
</evidence>
<evidence type="ECO:0000313" key="8">
    <source>
        <dbReference type="Proteomes" id="UP000217103"/>
    </source>
</evidence>
<dbReference type="InterPro" id="IPR015943">
    <property type="entry name" value="WD40/YVTN_repeat-like_dom_sf"/>
</dbReference>
<dbReference type="InterPro" id="IPR002182">
    <property type="entry name" value="NB-ARC"/>
</dbReference>
<evidence type="ECO:0000256" key="2">
    <source>
        <dbReference type="ARBA" id="ARBA00022737"/>
    </source>
</evidence>
<dbReference type="InterPro" id="IPR041452">
    <property type="entry name" value="APAF1_C"/>
</dbReference>
<dbReference type="PROSITE" id="PS50082">
    <property type="entry name" value="WD_REPEATS_2"/>
    <property type="match status" value="11"/>
</dbReference>
<dbReference type="CDD" id="cd00200">
    <property type="entry name" value="WD40"/>
    <property type="match status" value="2"/>
</dbReference>
<dbReference type="PRINTS" id="PR00320">
    <property type="entry name" value="GPROTEINBRPT"/>
</dbReference>
<feature type="transmembrane region" description="Helical" evidence="4">
    <location>
        <begin position="45"/>
        <end position="64"/>
    </location>
</feature>
<dbReference type="STRING" id="35622.SAMN04489764_1596"/>
<feature type="repeat" description="WD" evidence="3">
    <location>
        <begin position="615"/>
        <end position="649"/>
    </location>
</feature>
<dbReference type="Gene3D" id="2.130.10.10">
    <property type="entry name" value="YVTN repeat-like/Quinoprotein amine dehydrogenase"/>
    <property type="match status" value="4"/>
</dbReference>
<dbReference type="OrthoDB" id="414967at2"/>
<keyword evidence="1 3" id="KW-0853">WD repeat</keyword>
<dbReference type="GO" id="GO:0043531">
    <property type="term" value="F:ADP binding"/>
    <property type="evidence" value="ECO:0007669"/>
    <property type="project" value="InterPro"/>
</dbReference>
<dbReference type="InterPro" id="IPR019775">
    <property type="entry name" value="WD40_repeat_CS"/>
</dbReference>
<dbReference type="InterPro" id="IPR027417">
    <property type="entry name" value="P-loop_NTPase"/>
</dbReference>
<proteinExistence type="predicted"/>
<dbReference type="SUPFAM" id="SSF50978">
    <property type="entry name" value="WD40 repeat-like"/>
    <property type="match status" value="2"/>
</dbReference>
<sequence>MRRRGERSALADAALVIFGVTLILTGALGPQVTIADTQVESWSWWVRGLVVAAGVLLVGWAVWLGRAPVLELRSGQRVLGAAPRMPAQLVARPDKMRQIARQVRPGGQPVAVVGMGGVGKSTLAAGLWRIQRRTPAEVWRVWRLRRRFRHGVTWLDVNPGQDPVVLLADLARRLGVEETGFTTVKAGRDVLAAALRRRRVLMVVDNVWEPAPVQALLGLGPRCGLVFTTREKHIATTVGAISVEVDALSETQALELLSLWSGRRVSQLPAEARQVCARVGNLALGVAMAGAMAAQDRSFADVLALLDHGLDRVRADLDPEYPYRSLLAAIEASLTSLSEEDQDRYARLAVFAGRGPFSRAAAERLWGPELSSAEVGDLLADLMNRSLLTSAGEGWYVAHDLHYDVMISRLGGKDSEALAAAHAHLVEQYRHTYAGVWADSAADPYLGSRLVGHLHAAGYAEEARTVLADVAWIRARLIHDRLSGLLADYGYADDVLSRQIARALRLSAKAITADPALVPVQLASRLLGHPNVEVAGWARTLDRSGQGLWPTGPYPALTPTTEPLLQTLTGHDGVVEAVAISADGTTAITGSDDGSVRVWDLRNGSEPRILPTGPVQAVAMNADGTTAITGSDDGSVRVWDLRNGSEPLLQTLTGHDGAVEAVAISADGTTAITGSDDGSVRVWDLRNGSEPRILTGYTYLVRAVAISADGTTAIAGGKDVYVWDLHNGGEPRILSTGPVRTVAISADGTTVISGGKGVYVWDLRKGGEPRFLIGGKSSALAVAISADGTTAISGSRDGSVQVWDLHEGGKPRTLTGHDGAVEAVAVSADGTTAITGSRDSSARVWDLQSGEPCIPTRRAAAVRAVAISTDGTTAITGNRDGSVQVWDLREGGEPRVLTGHDGAALAVAISADGTTAISGDDEGFVRLWDLQSGESCVLTKLKGGLPAVAISADGTTAITESEDGSVRVWDLRNDSEPRTLTGRVGAVEAMAINADGTTAITGSLNGSVQVWDLREGGEPRVLTGHDGAVKAVAISADGTTAISGGRDVYVWDLREGSEPHTLIRHSMVWTVAISADGTTAITGSLNGSVLVWDLAEERCIASWVGDYPIMGCDVVLGQSLRIGVGQSHGAPYMLELRSTA</sequence>
<dbReference type="AlphaFoldDB" id="A0A1H1CQM2"/>
<feature type="repeat" description="WD" evidence="3">
    <location>
        <begin position="897"/>
        <end position="938"/>
    </location>
</feature>